<dbReference type="SUPFAM" id="SSF54427">
    <property type="entry name" value="NTF2-like"/>
    <property type="match status" value="1"/>
</dbReference>
<dbReference type="InterPro" id="IPR032710">
    <property type="entry name" value="NTF2-like_dom_sf"/>
</dbReference>
<dbReference type="AlphaFoldDB" id="A0A0X8HHI3"/>
<organism evidence="4 5">
    <name type="scientific">Halomonas chromatireducens</name>
    <dbReference type="NCBI Taxonomy" id="507626"/>
    <lineage>
        <taxon>Bacteria</taxon>
        <taxon>Pseudomonadati</taxon>
        <taxon>Pseudomonadota</taxon>
        <taxon>Gammaproteobacteria</taxon>
        <taxon>Oceanospirillales</taxon>
        <taxon>Halomonadaceae</taxon>
        <taxon>Halomonas</taxon>
    </lineage>
</organism>
<reference evidence="4 5" key="1">
    <citation type="journal article" date="2016" name="Genome Announc.">
        <title>Draft Genome Sequence of 'Halomonas chromatireducens' Strain AGD 8-3, a Haloalkaliphilic Chromate- and Selenite-Reducing Gammaproteobacterium.</title>
        <authorList>
            <person name="Sharko F.S."/>
            <person name="Shapovalova A.A."/>
            <person name="Tsygankova S.V."/>
            <person name="Komova A.V."/>
            <person name="Boulygina E.S."/>
            <person name="Teslyuk A.B."/>
            <person name="Gotovtsev P.M."/>
            <person name="Namsaraev Z.B."/>
            <person name="Khijniak T.V."/>
            <person name="Nedoluzhko A.V."/>
            <person name="Vasilov R.G."/>
        </authorList>
    </citation>
    <scope>NUCLEOTIDE SEQUENCE [LARGE SCALE GENOMIC DNA]</scope>
    <source>
        <strain evidence="4 5">AGD 8-3</strain>
    </source>
</reference>
<feature type="domain" description="SnoaL-like" evidence="3">
    <location>
        <begin position="77"/>
        <end position="179"/>
    </location>
</feature>
<gene>
    <name evidence="4" type="ORF">LOKO_03706</name>
</gene>
<dbReference type="Gene3D" id="3.30.429.10">
    <property type="entry name" value="Macrophage Migration Inhibitory Factor"/>
    <property type="match status" value="1"/>
</dbReference>
<dbReference type="InterPro" id="IPR037401">
    <property type="entry name" value="SnoaL-like"/>
</dbReference>
<protein>
    <submittedName>
        <fullName evidence="4">4-oxalocrotonate tautomerase</fullName>
    </submittedName>
</protein>
<keyword evidence="1" id="KW-0413">Isomerase</keyword>
<dbReference type="PATRIC" id="fig|507626.3.peg.3707"/>
<evidence type="ECO:0000313" key="4">
    <source>
        <dbReference type="EMBL" id="AMD02746.1"/>
    </source>
</evidence>
<proteinExistence type="predicted"/>
<feature type="domain" description="4-oxalocrotonate tautomerase-like" evidence="2">
    <location>
        <begin position="2"/>
        <end position="55"/>
    </location>
</feature>
<dbReference type="SUPFAM" id="SSF55331">
    <property type="entry name" value="Tautomerase/MIF"/>
    <property type="match status" value="1"/>
</dbReference>
<dbReference type="InterPro" id="IPR004370">
    <property type="entry name" value="4-OT-like_dom"/>
</dbReference>
<evidence type="ECO:0000256" key="1">
    <source>
        <dbReference type="ARBA" id="ARBA00023235"/>
    </source>
</evidence>
<dbReference type="RefSeq" id="WP_066452098.1">
    <property type="nucleotide sequence ID" value="NZ_CP014226.1"/>
</dbReference>
<evidence type="ECO:0000259" key="2">
    <source>
        <dbReference type="Pfam" id="PF01361"/>
    </source>
</evidence>
<keyword evidence="5" id="KW-1185">Reference proteome</keyword>
<dbReference type="EMBL" id="CP014226">
    <property type="protein sequence ID" value="AMD02746.1"/>
    <property type="molecule type" value="Genomic_DNA"/>
</dbReference>
<dbReference type="InterPro" id="IPR014347">
    <property type="entry name" value="Tautomerase/MIF_sf"/>
</dbReference>
<dbReference type="OrthoDB" id="8635217at2"/>
<evidence type="ECO:0000259" key="3">
    <source>
        <dbReference type="Pfam" id="PF12680"/>
    </source>
</evidence>
<reference evidence="4 5" key="2">
    <citation type="submission" date="2016-02" db="EMBL/GenBank/DDBJ databases">
        <authorList>
            <person name="Wen L."/>
            <person name="He K."/>
            <person name="Yang H."/>
        </authorList>
    </citation>
    <scope>NUCLEOTIDE SEQUENCE [LARGE SCALE GENOMIC DNA]</scope>
    <source>
        <strain evidence="4 5">AGD 8-3</strain>
    </source>
</reference>
<dbReference type="Gene3D" id="3.10.450.50">
    <property type="match status" value="1"/>
</dbReference>
<name>A0A0X8HHI3_9GAMM</name>
<dbReference type="Pfam" id="PF01361">
    <property type="entry name" value="Tautomerase"/>
    <property type="match status" value="1"/>
</dbReference>
<dbReference type="GO" id="GO:0016853">
    <property type="term" value="F:isomerase activity"/>
    <property type="evidence" value="ECO:0007669"/>
    <property type="project" value="UniProtKB-KW"/>
</dbReference>
<dbReference type="KEGG" id="hco:LOKO_03706"/>
<dbReference type="STRING" id="507626.LOKO_03706"/>
<accession>A0A0X8HHI3</accession>
<dbReference type="Pfam" id="PF12680">
    <property type="entry name" value="SnoaL_2"/>
    <property type="match status" value="1"/>
</dbReference>
<sequence>MPVIQVSLIRGYSGELKQRLCARLTDAVRHSIAADPEGITVLVHEVEPDAYMRGGRQRMPGAEGKDGKPGMSPEQVVRAFLSAMEARDLGAAKTLLDDEFVMTFPGSGEMHRLEELVAWAGGRYRFVRKCIAAVETCGDGDETTVFCHGELSGEWPDGTPFSGVRFIDRFELRRGRIVRQQVWNDLALARP</sequence>
<evidence type="ECO:0000313" key="5">
    <source>
        <dbReference type="Proteomes" id="UP000063387"/>
    </source>
</evidence>
<dbReference type="Proteomes" id="UP000063387">
    <property type="component" value="Chromosome"/>
</dbReference>